<dbReference type="InterPro" id="IPR018490">
    <property type="entry name" value="cNMP-bd_dom_sf"/>
</dbReference>
<comment type="caution">
    <text evidence="6">The sequence shown here is derived from an EMBL/GenBank/DDBJ whole genome shotgun (WGS) entry which is preliminary data.</text>
</comment>
<evidence type="ECO:0000313" key="6">
    <source>
        <dbReference type="EMBL" id="NYT28454.1"/>
    </source>
</evidence>
<sequence length="188" mass="21957">MFKNNIQYQILNLKKGECLFHQGANIERLFFLEKGRIKLVRDTIEGQPLVIHIAYSQETFAEASLFSDEYHCNAICDNLSTILSFSKDEVLAYLKSHPKYAIELLKINAQQVRDLRLLNEIKSINSAYDRVWAFLLSEVNQESKLYFSYSLKDMAQKLGLAHETFYRTLKILEQEGRIIREAQFIKLV</sequence>
<evidence type="ECO:0000259" key="5">
    <source>
        <dbReference type="PROSITE" id="PS51063"/>
    </source>
</evidence>
<dbReference type="InterPro" id="IPR036390">
    <property type="entry name" value="WH_DNA-bd_sf"/>
</dbReference>
<gene>
    <name evidence="6" type="ORF">H0A76_11670</name>
</gene>
<dbReference type="EMBL" id="JACCHT010000002">
    <property type="protein sequence ID" value="NYT28454.1"/>
    <property type="molecule type" value="Genomic_DNA"/>
</dbReference>
<evidence type="ECO:0000256" key="2">
    <source>
        <dbReference type="ARBA" id="ARBA00023125"/>
    </source>
</evidence>
<keyword evidence="3" id="KW-0804">Transcription</keyword>
<dbReference type="Proteomes" id="UP000568751">
    <property type="component" value="Unassembled WGS sequence"/>
</dbReference>
<dbReference type="InterPro" id="IPR014710">
    <property type="entry name" value="RmlC-like_jellyroll"/>
</dbReference>
<dbReference type="RefSeq" id="WP_369150540.1">
    <property type="nucleotide sequence ID" value="NZ_OZ156464.1"/>
</dbReference>
<dbReference type="InterPro" id="IPR050397">
    <property type="entry name" value="Env_Response_Regulators"/>
</dbReference>
<proteinExistence type="predicted"/>
<dbReference type="InterPro" id="IPR012318">
    <property type="entry name" value="HTH_CRP"/>
</dbReference>
<dbReference type="SUPFAM" id="SSF51206">
    <property type="entry name" value="cAMP-binding domain-like"/>
    <property type="match status" value="1"/>
</dbReference>
<accession>A0A853F3A4</accession>
<protein>
    <submittedName>
        <fullName evidence="6">Crp/Fnr family transcriptional regulator</fullName>
    </submittedName>
</protein>
<keyword evidence="2" id="KW-0238">DNA-binding</keyword>
<dbReference type="InterPro" id="IPR000595">
    <property type="entry name" value="cNMP-bd_dom"/>
</dbReference>
<evidence type="ECO:0000313" key="7">
    <source>
        <dbReference type="Proteomes" id="UP000568751"/>
    </source>
</evidence>
<dbReference type="GO" id="GO:0003700">
    <property type="term" value="F:DNA-binding transcription factor activity"/>
    <property type="evidence" value="ECO:0007669"/>
    <property type="project" value="TreeGrafter"/>
</dbReference>
<dbReference type="GO" id="GO:0005829">
    <property type="term" value="C:cytosol"/>
    <property type="evidence" value="ECO:0007669"/>
    <property type="project" value="TreeGrafter"/>
</dbReference>
<name>A0A853F3A4_9GAMM</name>
<organism evidence="6 7">
    <name type="scientific">Candidatus Thiodubiliella endoseptemdiera</name>
    <dbReference type="NCBI Taxonomy" id="2738886"/>
    <lineage>
        <taxon>Bacteria</taxon>
        <taxon>Pseudomonadati</taxon>
        <taxon>Pseudomonadota</taxon>
        <taxon>Gammaproteobacteria</taxon>
        <taxon>Candidatus Pseudothioglobaceae</taxon>
        <taxon>Candidatus Thiodubiliella</taxon>
    </lineage>
</organism>
<reference evidence="6 7" key="1">
    <citation type="submission" date="2020-05" db="EMBL/GenBank/DDBJ databases">
        <title>Horizontal transmission and recombination maintain forever young bacterial symbiont genomes.</title>
        <authorList>
            <person name="Russell S.L."/>
            <person name="Pepper-Tunick E."/>
            <person name="Svedberg J."/>
            <person name="Byrne A."/>
            <person name="Ruelas Castillo J."/>
            <person name="Vollmers C."/>
            <person name="Beinart R.A."/>
            <person name="Corbett-Detig R."/>
        </authorList>
    </citation>
    <scope>NUCLEOTIDE SEQUENCE [LARGE SCALE GENOMIC DNA]</scope>
    <source>
        <strain evidence="6">455</strain>
    </source>
</reference>
<dbReference type="GO" id="GO:0003677">
    <property type="term" value="F:DNA binding"/>
    <property type="evidence" value="ECO:0007669"/>
    <property type="project" value="UniProtKB-KW"/>
</dbReference>
<feature type="domain" description="Cyclic nucleotide-binding" evidence="4">
    <location>
        <begin position="1"/>
        <end position="68"/>
    </location>
</feature>
<evidence type="ECO:0000256" key="1">
    <source>
        <dbReference type="ARBA" id="ARBA00023015"/>
    </source>
</evidence>
<feature type="domain" description="HTH crp-type" evidence="5">
    <location>
        <begin position="125"/>
        <end position="188"/>
    </location>
</feature>
<dbReference type="Pfam" id="PF00027">
    <property type="entry name" value="cNMP_binding"/>
    <property type="match status" value="1"/>
</dbReference>
<dbReference type="PANTHER" id="PTHR24567">
    <property type="entry name" value="CRP FAMILY TRANSCRIPTIONAL REGULATORY PROTEIN"/>
    <property type="match status" value="1"/>
</dbReference>
<dbReference type="Gene3D" id="2.60.120.10">
    <property type="entry name" value="Jelly Rolls"/>
    <property type="match status" value="1"/>
</dbReference>
<dbReference type="CDD" id="cd00038">
    <property type="entry name" value="CAP_ED"/>
    <property type="match status" value="1"/>
</dbReference>
<evidence type="ECO:0000259" key="4">
    <source>
        <dbReference type="PROSITE" id="PS50042"/>
    </source>
</evidence>
<dbReference type="SUPFAM" id="SSF46785">
    <property type="entry name" value="Winged helix' DNA-binding domain"/>
    <property type="match status" value="1"/>
</dbReference>
<dbReference type="PROSITE" id="PS50042">
    <property type="entry name" value="CNMP_BINDING_3"/>
    <property type="match status" value="1"/>
</dbReference>
<dbReference type="PANTHER" id="PTHR24567:SF74">
    <property type="entry name" value="HTH-TYPE TRANSCRIPTIONAL REGULATOR ARCR"/>
    <property type="match status" value="1"/>
</dbReference>
<keyword evidence="1" id="KW-0805">Transcription regulation</keyword>
<dbReference type="AlphaFoldDB" id="A0A853F3A4"/>
<dbReference type="PROSITE" id="PS51063">
    <property type="entry name" value="HTH_CRP_2"/>
    <property type="match status" value="1"/>
</dbReference>
<evidence type="ECO:0000256" key="3">
    <source>
        <dbReference type="ARBA" id="ARBA00023163"/>
    </source>
</evidence>